<dbReference type="EMBL" id="HBHX01010775">
    <property type="protein sequence ID" value="CAE0105319.1"/>
    <property type="molecule type" value="Transcribed_RNA"/>
</dbReference>
<gene>
    <name evidence="2" type="ORF">HERI1096_LOCUS5977</name>
</gene>
<accession>A0A7S3AI50</accession>
<keyword evidence="1" id="KW-0472">Membrane</keyword>
<feature type="transmembrane region" description="Helical" evidence="1">
    <location>
        <begin position="171"/>
        <end position="194"/>
    </location>
</feature>
<feature type="transmembrane region" description="Helical" evidence="1">
    <location>
        <begin position="140"/>
        <end position="159"/>
    </location>
</feature>
<evidence type="ECO:0000313" key="2">
    <source>
        <dbReference type="EMBL" id="CAE0105319.1"/>
    </source>
</evidence>
<reference evidence="2" key="1">
    <citation type="submission" date="2021-01" db="EMBL/GenBank/DDBJ databases">
        <authorList>
            <person name="Corre E."/>
            <person name="Pelletier E."/>
            <person name="Niang G."/>
            <person name="Scheremetjew M."/>
            <person name="Finn R."/>
            <person name="Kale V."/>
            <person name="Holt S."/>
            <person name="Cochrane G."/>
            <person name="Meng A."/>
            <person name="Brown T."/>
            <person name="Cohen L."/>
        </authorList>
    </citation>
    <scope>NUCLEOTIDE SEQUENCE</scope>
    <source>
        <strain evidence="2">CCMP281</strain>
    </source>
</reference>
<feature type="transmembrane region" description="Helical" evidence="1">
    <location>
        <begin position="98"/>
        <end position="119"/>
    </location>
</feature>
<feature type="transmembrane region" description="Helical" evidence="1">
    <location>
        <begin position="56"/>
        <end position="78"/>
    </location>
</feature>
<organism evidence="2">
    <name type="scientific">Haptolina ericina</name>
    <dbReference type="NCBI Taxonomy" id="156174"/>
    <lineage>
        <taxon>Eukaryota</taxon>
        <taxon>Haptista</taxon>
        <taxon>Haptophyta</taxon>
        <taxon>Prymnesiophyceae</taxon>
        <taxon>Prymnesiales</taxon>
        <taxon>Prymnesiaceae</taxon>
        <taxon>Haptolina</taxon>
    </lineage>
</organism>
<keyword evidence="1" id="KW-1133">Transmembrane helix</keyword>
<name>A0A7S3AI50_9EUKA</name>
<dbReference type="AlphaFoldDB" id="A0A7S3AI50"/>
<proteinExistence type="predicted"/>
<evidence type="ECO:0000256" key="1">
    <source>
        <dbReference type="SAM" id="Phobius"/>
    </source>
</evidence>
<protein>
    <submittedName>
        <fullName evidence="2">Uncharacterized protein</fullName>
    </submittedName>
</protein>
<sequence length="216" mass="23524">MKEALDSAEPKQASVPVAAAFMLEVTLAPCMDRARFFSGGYWRQVLLLKKTSRVQLMFALMSLTVVILLIEMLGRLIQVATDLLVGDGRTEVHDLASLVLYTVLTSVVLLPLPVVVAAMDPKVRATCGGKLLLSTEYLPSILYFSYAALCIFGMRSAYISVGREIDYGASYLAVLPTALGALTALPSAFFALYAGIYATKYVARGLYEDPLFDPYD</sequence>
<keyword evidence="1" id="KW-0812">Transmembrane</keyword>